<keyword evidence="1" id="KW-0732">Signal</keyword>
<dbReference type="OrthoDB" id="9798714at2"/>
<feature type="signal peptide" evidence="1">
    <location>
        <begin position="1"/>
        <end position="25"/>
    </location>
</feature>
<keyword evidence="3" id="KW-1185">Reference proteome</keyword>
<comment type="caution">
    <text evidence="2">The sequence shown here is derived from an EMBL/GenBank/DDBJ whole genome shotgun (WGS) entry which is preliminary data.</text>
</comment>
<dbReference type="InterPro" id="IPR047111">
    <property type="entry name" value="YbaP-like"/>
</dbReference>
<accession>A0A6I4IPM3</accession>
<dbReference type="Proteomes" id="UP000434850">
    <property type="component" value="Unassembled WGS sequence"/>
</dbReference>
<sequence>MKHLNLISKLFCLTTALLLSASAHAQQKGLLWQITGKNIAQPTYLFGTIHLFDTTLYRLPDAVMNKLTQTKKVYFELDFSKINPAEMLPYIMIKDSTQQLDNLFDATTLAKLKEITKTSPMMQGMGPMLYKFKPLFLTTLLLNNGKAVTIDMEMQKRAVALNDSVGGLETVAEQMQALDAVSIAKQVQMMQEFIKSYTTADELVKKLTEIYVKQDIENLLTELNNNAPIDASFNEALLVKRNITMANRIDKVLGKQSTMIAVGSGHLGGKDGLITLLKAKGYKLKNVPFVFEKVK</sequence>
<dbReference type="RefSeq" id="WP_157539375.1">
    <property type="nucleotide sequence ID" value="NZ_WQLA01000001.1"/>
</dbReference>
<dbReference type="CDD" id="cd14789">
    <property type="entry name" value="Tiki"/>
    <property type="match status" value="1"/>
</dbReference>
<dbReference type="Pfam" id="PF01963">
    <property type="entry name" value="TraB_PrgY_gumN"/>
    <property type="match status" value="1"/>
</dbReference>
<dbReference type="EMBL" id="WQLA01000001">
    <property type="protein sequence ID" value="MVN89574.1"/>
    <property type="molecule type" value="Genomic_DNA"/>
</dbReference>
<reference evidence="2 3" key="1">
    <citation type="submission" date="2019-12" db="EMBL/GenBank/DDBJ databases">
        <title>Mucilaginibacter sp. HME9299 genome sequencing and assembly.</title>
        <authorList>
            <person name="Kang H."/>
            <person name="Kim H."/>
            <person name="Joh K."/>
        </authorList>
    </citation>
    <scope>NUCLEOTIDE SEQUENCE [LARGE SCALE GENOMIC DNA]</scope>
    <source>
        <strain evidence="2 3">HME9299</strain>
    </source>
</reference>
<dbReference type="PANTHER" id="PTHR40590">
    <property type="entry name" value="CYTOPLASMIC PROTEIN-RELATED"/>
    <property type="match status" value="1"/>
</dbReference>
<evidence type="ECO:0000313" key="3">
    <source>
        <dbReference type="Proteomes" id="UP000434850"/>
    </source>
</evidence>
<protein>
    <recommendedName>
        <fullName evidence="4">TraB/GumN family protein</fullName>
    </recommendedName>
</protein>
<dbReference type="AlphaFoldDB" id="A0A6I4IPM3"/>
<proteinExistence type="predicted"/>
<dbReference type="InterPro" id="IPR002816">
    <property type="entry name" value="TraB/PrgY/GumN_fam"/>
</dbReference>
<evidence type="ECO:0000256" key="1">
    <source>
        <dbReference type="SAM" id="SignalP"/>
    </source>
</evidence>
<organism evidence="2 3">
    <name type="scientific">Mucilaginibacter aquatilis</name>
    <dbReference type="NCBI Taxonomy" id="1517760"/>
    <lineage>
        <taxon>Bacteria</taxon>
        <taxon>Pseudomonadati</taxon>
        <taxon>Bacteroidota</taxon>
        <taxon>Sphingobacteriia</taxon>
        <taxon>Sphingobacteriales</taxon>
        <taxon>Sphingobacteriaceae</taxon>
        <taxon>Mucilaginibacter</taxon>
    </lineage>
</organism>
<gene>
    <name evidence="2" type="ORF">GO816_00375</name>
</gene>
<dbReference type="PANTHER" id="PTHR40590:SF1">
    <property type="entry name" value="CYTOPLASMIC PROTEIN"/>
    <property type="match status" value="1"/>
</dbReference>
<evidence type="ECO:0008006" key="4">
    <source>
        <dbReference type="Google" id="ProtNLM"/>
    </source>
</evidence>
<evidence type="ECO:0000313" key="2">
    <source>
        <dbReference type="EMBL" id="MVN89574.1"/>
    </source>
</evidence>
<feature type="chain" id="PRO_5026019879" description="TraB/GumN family protein" evidence="1">
    <location>
        <begin position="26"/>
        <end position="295"/>
    </location>
</feature>
<name>A0A6I4IPM3_9SPHI</name>